<protein>
    <submittedName>
        <fullName evidence="7">DNA replication endonuclease-helicase Dna2</fullName>
        <ecNumber evidence="7">3.6.4.12</ecNumber>
    </submittedName>
</protein>
<keyword evidence="1" id="KW-0479">Metal-binding</keyword>
<dbReference type="GO" id="GO:0004519">
    <property type="term" value="F:endonuclease activity"/>
    <property type="evidence" value="ECO:0007669"/>
    <property type="project" value="UniProtKB-KW"/>
</dbReference>
<keyword evidence="8" id="KW-1185">Reference proteome</keyword>
<evidence type="ECO:0000313" key="7">
    <source>
        <dbReference type="EMBL" id="KAL0562421.1"/>
    </source>
</evidence>
<evidence type="ECO:0000256" key="1">
    <source>
        <dbReference type="ARBA" id="ARBA00022723"/>
    </source>
</evidence>
<proteinExistence type="predicted"/>
<comment type="caution">
    <text evidence="7">The sequence shown here is derived from an EMBL/GenBank/DDBJ whole genome shotgun (WGS) entry which is preliminary data.</text>
</comment>
<feature type="non-terminal residue" evidence="7">
    <location>
        <position position="74"/>
    </location>
</feature>
<sequence length="74" mass="8219">MSVEMARSQVKARAKEIQTFFDRYLSDEPKPEAVLADTRAGRGQTTLLAISDLLDVEEDIWSPTYGSKGKIDAT</sequence>
<dbReference type="InterPro" id="IPR014808">
    <property type="entry name" value="DNA_replication_fac_Dna2_N"/>
</dbReference>
<evidence type="ECO:0000259" key="6">
    <source>
        <dbReference type="Pfam" id="PF08696"/>
    </source>
</evidence>
<keyword evidence="2" id="KW-0547">Nucleotide-binding</keyword>
<keyword evidence="3 7" id="KW-0378">Hydrolase</keyword>
<evidence type="ECO:0000256" key="2">
    <source>
        <dbReference type="ARBA" id="ARBA00022741"/>
    </source>
</evidence>
<organism evidence="7 8">
    <name type="scientific">Marasmius crinis-equi</name>
    <dbReference type="NCBI Taxonomy" id="585013"/>
    <lineage>
        <taxon>Eukaryota</taxon>
        <taxon>Fungi</taxon>
        <taxon>Dikarya</taxon>
        <taxon>Basidiomycota</taxon>
        <taxon>Agaricomycotina</taxon>
        <taxon>Agaricomycetes</taxon>
        <taxon>Agaricomycetidae</taxon>
        <taxon>Agaricales</taxon>
        <taxon>Marasmiineae</taxon>
        <taxon>Marasmiaceae</taxon>
        <taxon>Marasmius</taxon>
    </lineage>
</organism>
<evidence type="ECO:0000256" key="4">
    <source>
        <dbReference type="ARBA" id="ARBA00022806"/>
    </source>
</evidence>
<evidence type="ECO:0000313" key="8">
    <source>
        <dbReference type="Proteomes" id="UP001465976"/>
    </source>
</evidence>
<keyword evidence="7" id="KW-0255">Endonuclease</keyword>
<name>A0ABR3EHR4_9AGAR</name>
<dbReference type="Pfam" id="PF08696">
    <property type="entry name" value="Dna2"/>
    <property type="match status" value="1"/>
</dbReference>
<dbReference type="EMBL" id="JBAHYK010005814">
    <property type="protein sequence ID" value="KAL0562421.1"/>
    <property type="molecule type" value="Genomic_DNA"/>
</dbReference>
<keyword evidence="4" id="KW-0347">Helicase</keyword>
<evidence type="ECO:0000256" key="3">
    <source>
        <dbReference type="ARBA" id="ARBA00022801"/>
    </source>
</evidence>
<dbReference type="GO" id="GO:0003678">
    <property type="term" value="F:DNA helicase activity"/>
    <property type="evidence" value="ECO:0007669"/>
    <property type="project" value="UniProtKB-EC"/>
</dbReference>
<gene>
    <name evidence="7" type="primary">dna2_5</name>
    <name evidence="7" type="ORF">V5O48_019666</name>
</gene>
<dbReference type="EC" id="3.6.4.12" evidence="7"/>
<dbReference type="Proteomes" id="UP001465976">
    <property type="component" value="Unassembled WGS sequence"/>
</dbReference>
<keyword evidence="7" id="KW-0540">Nuclease</keyword>
<accession>A0ABR3EHR4</accession>
<dbReference type="GO" id="GO:0016787">
    <property type="term" value="F:hydrolase activity"/>
    <property type="evidence" value="ECO:0007669"/>
    <property type="project" value="UniProtKB-KW"/>
</dbReference>
<evidence type="ECO:0000256" key="5">
    <source>
        <dbReference type="ARBA" id="ARBA00022840"/>
    </source>
</evidence>
<reference evidence="7 8" key="1">
    <citation type="submission" date="2024-02" db="EMBL/GenBank/DDBJ databases">
        <title>A draft genome for the cacao thread blight pathogen Marasmius crinis-equi.</title>
        <authorList>
            <person name="Cohen S.P."/>
            <person name="Baruah I.K."/>
            <person name="Amoako-Attah I."/>
            <person name="Bukari Y."/>
            <person name="Meinhardt L.W."/>
            <person name="Bailey B.A."/>
        </authorList>
    </citation>
    <scope>NUCLEOTIDE SEQUENCE [LARGE SCALE GENOMIC DNA]</scope>
    <source>
        <strain evidence="7 8">GH-76</strain>
    </source>
</reference>
<feature type="domain" description="DNA replication factor Dna2 N-terminal" evidence="6">
    <location>
        <begin position="1"/>
        <end position="74"/>
    </location>
</feature>
<keyword evidence="5" id="KW-0067">ATP-binding</keyword>